<dbReference type="AlphaFoldDB" id="A0A2W2HNM9"/>
<gene>
    <name evidence="7" type="ORF">C1I98_08745</name>
</gene>
<evidence type="ECO:0000256" key="4">
    <source>
        <dbReference type="PIRSR" id="PIRSR005739-1"/>
    </source>
</evidence>
<dbReference type="PANTHER" id="PTHR43712">
    <property type="entry name" value="PUTATIVE (AFU_ORTHOLOGUE AFUA_4G14580)-RELATED"/>
    <property type="match status" value="1"/>
</dbReference>
<sequence length="340" mass="36404">MAMAVMRDEAAAAVFELSTGVHGSAVVRAAVQLGLPDAVGDEPTTLAALASASGARPDTLRRFLSLLTTFGIFAEVAGNRYEHTPASRALRSDAPDGPAHVIRLGGDWNWILWGLLAHSVRSGECAFQAHYGMDIFSFFAQDQKAAEAFHRGLAIVARREDPLVADALSVKGGECVVELAGGSGSLLRAVLERHPYVTGVLVETEQALATLDPALRQAPLASRFRALPGDCHVRAPGGDVYLIKQTLHMWDDETCVRVLANCRRAAPPGARVVVVEQLLSDGPAERRGRLMDLHMLLVAGGKERTEQEFAELFQRAGLVFAGVRGQAGDLRLIEGETPES</sequence>
<evidence type="ECO:0000259" key="5">
    <source>
        <dbReference type="Pfam" id="PF00891"/>
    </source>
</evidence>
<dbReference type="PROSITE" id="PS51683">
    <property type="entry name" value="SAM_OMT_II"/>
    <property type="match status" value="1"/>
</dbReference>
<dbReference type="Gene3D" id="3.40.50.150">
    <property type="entry name" value="Vaccinia Virus protein VP39"/>
    <property type="match status" value="1"/>
</dbReference>
<evidence type="ECO:0000259" key="6">
    <source>
        <dbReference type="Pfam" id="PF08100"/>
    </source>
</evidence>
<dbReference type="SUPFAM" id="SSF53335">
    <property type="entry name" value="S-adenosyl-L-methionine-dependent methyltransferases"/>
    <property type="match status" value="1"/>
</dbReference>
<keyword evidence="8" id="KW-1185">Reference proteome</keyword>
<evidence type="ECO:0000256" key="3">
    <source>
        <dbReference type="ARBA" id="ARBA00022691"/>
    </source>
</evidence>
<dbReference type="GO" id="GO:0008171">
    <property type="term" value="F:O-methyltransferase activity"/>
    <property type="evidence" value="ECO:0007669"/>
    <property type="project" value="InterPro"/>
</dbReference>
<dbReference type="SUPFAM" id="SSF46785">
    <property type="entry name" value="Winged helix' DNA-binding domain"/>
    <property type="match status" value="1"/>
</dbReference>
<dbReference type="PIRSF" id="PIRSF005739">
    <property type="entry name" value="O-mtase"/>
    <property type="match status" value="1"/>
</dbReference>
<protein>
    <submittedName>
        <fullName evidence="7">Uncharacterized protein</fullName>
    </submittedName>
</protein>
<dbReference type="Pfam" id="PF00891">
    <property type="entry name" value="Methyltransf_2"/>
    <property type="match status" value="1"/>
</dbReference>
<dbReference type="EMBL" id="POUA01000046">
    <property type="protein sequence ID" value="PZG51368.1"/>
    <property type="molecule type" value="Genomic_DNA"/>
</dbReference>
<evidence type="ECO:0000256" key="1">
    <source>
        <dbReference type="ARBA" id="ARBA00022603"/>
    </source>
</evidence>
<dbReference type="InterPro" id="IPR016461">
    <property type="entry name" value="COMT-like"/>
</dbReference>
<dbReference type="InterPro" id="IPR029063">
    <property type="entry name" value="SAM-dependent_MTases_sf"/>
</dbReference>
<dbReference type="InterPro" id="IPR036390">
    <property type="entry name" value="WH_DNA-bd_sf"/>
</dbReference>
<feature type="domain" description="O-methyltransferase C-terminal" evidence="5">
    <location>
        <begin position="113"/>
        <end position="317"/>
    </location>
</feature>
<keyword evidence="2" id="KW-0808">Transferase</keyword>
<dbReference type="Pfam" id="PF08100">
    <property type="entry name" value="Dimerisation"/>
    <property type="match status" value="1"/>
</dbReference>
<dbReference type="InterPro" id="IPR012967">
    <property type="entry name" value="COMT_dimerisation"/>
</dbReference>
<keyword evidence="1" id="KW-0489">Methyltransferase</keyword>
<dbReference type="InterPro" id="IPR036388">
    <property type="entry name" value="WH-like_DNA-bd_sf"/>
</dbReference>
<dbReference type="Proteomes" id="UP000248544">
    <property type="component" value="Unassembled WGS sequence"/>
</dbReference>
<feature type="active site" description="Proton acceptor" evidence="4">
    <location>
        <position position="248"/>
    </location>
</feature>
<evidence type="ECO:0000313" key="7">
    <source>
        <dbReference type="EMBL" id="PZG51368.1"/>
    </source>
</evidence>
<keyword evidence="3" id="KW-0949">S-adenosyl-L-methionine</keyword>
<reference evidence="7 8" key="1">
    <citation type="submission" date="2018-01" db="EMBL/GenBank/DDBJ databases">
        <title>Draft genome sequence of Sphaerisporangium sp. 7K107.</title>
        <authorList>
            <person name="Sahin N."/>
            <person name="Saygin H."/>
            <person name="Ay H."/>
        </authorList>
    </citation>
    <scope>NUCLEOTIDE SEQUENCE [LARGE SCALE GENOMIC DNA]</scope>
    <source>
        <strain evidence="7 8">7K107</strain>
    </source>
</reference>
<evidence type="ECO:0000313" key="8">
    <source>
        <dbReference type="Proteomes" id="UP000248544"/>
    </source>
</evidence>
<evidence type="ECO:0000256" key="2">
    <source>
        <dbReference type="ARBA" id="ARBA00022679"/>
    </source>
</evidence>
<dbReference type="RefSeq" id="WP_111166572.1">
    <property type="nucleotide sequence ID" value="NZ_POUA01000046.1"/>
</dbReference>
<dbReference type="GO" id="GO:0046983">
    <property type="term" value="F:protein dimerization activity"/>
    <property type="evidence" value="ECO:0007669"/>
    <property type="project" value="InterPro"/>
</dbReference>
<feature type="domain" description="O-methyltransferase dimerisation" evidence="6">
    <location>
        <begin position="16"/>
        <end position="90"/>
    </location>
</feature>
<dbReference type="InterPro" id="IPR001077">
    <property type="entry name" value="COMT_C"/>
</dbReference>
<accession>A0A2W2HNM9</accession>
<name>A0A2W2HNM9_9ACTN</name>
<proteinExistence type="predicted"/>
<comment type="caution">
    <text evidence="7">The sequence shown here is derived from an EMBL/GenBank/DDBJ whole genome shotgun (WGS) entry which is preliminary data.</text>
</comment>
<dbReference type="Gene3D" id="1.10.10.10">
    <property type="entry name" value="Winged helix-like DNA-binding domain superfamily/Winged helix DNA-binding domain"/>
    <property type="match status" value="1"/>
</dbReference>
<dbReference type="Gene3D" id="1.10.287.1350">
    <property type="match status" value="1"/>
</dbReference>
<organism evidence="7 8">
    <name type="scientific">Spongiactinospora gelatinilytica</name>
    <dbReference type="NCBI Taxonomy" id="2666298"/>
    <lineage>
        <taxon>Bacteria</taxon>
        <taxon>Bacillati</taxon>
        <taxon>Actinomycetota</taxon>
        <taxon>Actinomycetes</taxon>
        <taxon>Streptosporangiales</taxon>
        <taxon>Streptosporangiaceae</taxon>
        <taxon>Spongiactinospora</taxon>
    </lineage>
</organism>
<dbReference type="GO" id="GO:0032259">
    <property type="term" value="P:methylation"/>
    <property type="evidence" value="ECO:0007669"/>
    <property type="project" value="UniProtKB-KW"/>
</dbReference>
<dbReference type="PANTHER" id="PTHR43712:SF2">
    <property type="entry name" value="O-METHYLTRANSFERASE CICE"/>
    <property type="match status" value="1"/>
</dbReference>